<keyword evidence="1" id="KW-1133">Transmembrane helix</keyword>
<feature type="signal peptide" evidence="2">
    <location>
        <begin position="1"/>
        <end position="20"/>
    </location>
</feature>
<dbReference type="AlphaFoldDB" id="A0A815VYM3"/>
<organism evidence="4 5">
    <name type="scientific">Adineta ricciae</name>
    <name type="common">Rotifer</name>
    <dbReference type="NCBI Taxonomy" id="249248"/>
    <lineage>
        <taxon>Eukaryota</taxon>
        <taxon>Metazoa</taxon>
        <taxon>Spiralia</taxon>
        <taxon>Gnathifera</taxon>
        <taxon>Rotifera</taxon>
        <taxon>Eurotatoria</taxon>
        <taxon>Bdelloidea</taxon>
        <taxon>Adinetida</taxon>
        <taxon>Adinetidae</taxon>
        <taxon>Adineta</taxon>
    </lineage>
</organism>
<keyword evidence="1" id="KW-0472">Membrane</keyword>
<evidence type="ECO:0000313" key="5">
    <source>
        <dbReference type="Proteomes" id="UP000663828"/>
    </source>
</evidence>
<feature type="transmembrane region" description="Helical" evidence="1">
    <location>
        <begin position="157"/>
        <end position="176"/>
    </location>
</feature>
<feature type="chain" id="PRO_5036229090" evidence="2">
    <location>
        <begin position="21"/>
        <end position="187"/>
    </location>
</feature>
<evidence type="ECO:0000256" key="1">
    <source>
        <dbReference type="SAM" id="Phobius"/>
    </source>
</evidence>
<keyword evidence="2" id="KW-0732">Signal</keyword>
<keyword evidence="1" id="KW-0812">Transmembrane</keyword>
<dbReference type="Proteomes" id="UP000663852">
    <property type="component" value="Unassembled WGS sequence"/>
</dbReference>
<dbReference type="EMBL" id="CAJNOR010004900">
    <property type="protein sequence ID" value="CAF1534094.1"/>
    <property type="molecule type" value="Genomic_DNA"/>
</dbReference>
<evidence type="ECO:0000256" key="2">
    <source>
        <dbReference type="SAM" id="SignalP"/>
    </source>
</evidence>
<evidence type="ECO:0000313" key="4">
    <source>
        <dbReference type="EMBL" id="CAF1534094.1"/>
    </source>
</evidence>
<keyword evidence="5" id="KW-1185">Reference proteome</keyword>
<dbReference type="Proteomes" id="UP000663828">
    <property type="component" value="Unassembled WGS sequence"/>
</dbReference>
<comment type="caution">
    <text evidence="4">The sequence shown here is derived from an EMBL/GenBank/DDBJ whole genome shotgun (WGS) entry which is preliminary data.</text>
</comment>
<sequence length="187" mass="20558">MLSTVTLITISLLLIKTSLADVPTVQPQNCVCYDPNYLDINNSTVACNTSHCSRGNNPNCNANYPDYTITNLRAFGYYGAIVAYLGCNCPGYNYSNSSYNNAIDGSSNDVYSYTDCNGFGGDDHDDDVVYCCNYCCGLLPIYTTTIVPSAANSRNIVSIYILFSLIFMLIRMIVLAQSNQNISILYH</sequence>
<proteinExistence type="predicted"/>
<protein>
    <submittedName>
        <fullName evidence="4">Uncharacterized protein</fullName>
    </submittedName>
</protein>
<name>A0A815VYM3_ADIRI</name>
<evidence type="ECO:0000313" key="3">
    <source>
        <dbReference type="EMBL" id="CAF1421072.1"/>
    </source>
</evidence>
<dbReference type="EMBL" id="CAJNOJ010000370">
    <property type="protein sequence ID" value="CAF1421072.1"/>
    <property type="molecule type" value="Genomic_DNA"/>
</dbReference>
<gene>
    <name evidence="3" type="ORF">EDS130_LOCUS37484</name>
    <name evidence="4" type="ORF">XAT740_LOCUS41689</name>
</gene>
<reference evidence="4" key="1">
    <citation type="submission" date="2021-02" db="EMBL/GenBank/DDBJ databases">
        <authorList>
            <person name="Nowell W R."/>
        </authorList>
    </citation>
    <scope>NUCLEOTIDE SEQUENCE</scope>
</reference>
<accession>A0A815VYM3</accession>